<organism evidence="2 3">
    <name type="scientific">Mycena maculata</name>
    <dbReference type="NCBI Taxonomy" id="230809"/>
    <lineage>
        <taxon>Eukaryota</taxon>
        <taxon>Fungi</taxon>
        <taxon>Dikarya</taxon>
        <taxon>Basidiomycota</taxon>
        <taxon>Agaricomycotina</taxon>
        <taxon>Agaricomycetes</taxon>
        <taxon>Agaricomycetidae</taxon>
        <taxon>Agaricales</taxon>
        <taxon>Marasmiineae</taxon>
        <taxon>Mycenaceae</taxon>
        <taxon>Mycena</taxon>
    </lineage>
</organism>
<accession>A0AAD7I9S9</accession>
<gene>
    <name evidence="2" type="ORF">DFH07DRAFT_1064798</name>
</gene>
<keyword evidence="3" id="KW-1185">Reference proteome</keyword>
<dbReference type="AlphaFoldDB" id="A0AAD7I9S9"/>
<sequence length="362" mass="39804">MRAVNPYMDIGYALQYDCERHWGTPVALDASNTIRIPGSGRARQDACVAAFNAMFRNTEDMLDIVKHLFLQISEDDTENWDKLVTTLRSAATRTTARTGDTSGSKHCTLYVLPDARGQALLPAVNKADDSLIGSSFLRLSSRPPPRKTAATGRHATTVISDTSPSILQPNGSDPEQGPPPVPNAFLQRIVAGTVELTAADFPSFFYDPKDLDNGLLRGHLFLRAHLDGAHLSTERTGQGDPRCLQRRIPRTPSPHPALPTTSLRSVLRGLQNTFNVPPSPLPRCSVPSLLLEFQLDTLGWSVTPTLLLTLQYAVPSEGLIMMMTRNRNAWNGMPISVSFGWADSFLHRNFLLVKIKCVLPLL</sequence>
<feature type="compositionally biased region" description="Polar residues" evidence="1">
    <location>
        <begin position="157"/>
        <end position="173"/>
    </location>
</feature>
<protein>
    <submittedName>
        <fullName evidence="2">Uncharacterized protein</fullName>
    </submittedName>
</protein>
<evidence type="ECO:0000313" key="3">
    <source>
        <dbReference type="Proteomes" id="UP001215280"/>
    </source>
</evidence>
<dbReference type="EMBL" id="JARJLG010000145">
    <property type="protein sequence ID" value="KAJ7737166.1"/>
    <property type="molecule type" value="Genomic_DNA"/>
</dbReference>
<evidence type="ECO:0000313" key="2">
    <source>
        <dbReference type="EMBL" id="KAJ7737166.1"/>
    </source>
</evidence>
<proteinExistence type="predicted"/>
<reference evidence="2" key="1">
    <citation type="submission" date="2023-03" db="EMBL/GenBank/DDBJ databases">
        <title>Massive genome expansion in bonnet fungi (Mycena s.s.) driven by repeated elements and novel gene families across ecological guilds.</title>
        <authorList>
            <consortium name="Lawrence Berkeley National Laboratory"/>
            <person name="Harder C.B."/>
            <person name="Miyauchi S."/>
            <person name="Viragh M."/>
            <person name="Kuo A."/>
            <person name="Thoen E."/>
            <person name="Andreopoulos B."/>
            <person name="Lu D."/>
            <person name="Skrede I."/>
            <person name="Drula E."/>
            <person name="Henrissat B."/>
            <person name="Morin E."/>
            <person name="Kohler A."/>
            <person name="Barry K."/>
            <person name="LaButti K."/>
            <person name="Morin E."/>
            <person name="Salamov A."/>
            <person name="Lipzen A."/>
            <person name="Mereny Z."/>
            <person name="Hegedus B."/>
            <person name="Baldrian P."/>
            <person name="Stursova M."/>
            <person name="Weitz H."/>
            <person name="Taylor A."/>
            <person name="Grigoriev I.V."/>
            <person name="Nagy L.G."/>
            <person name="Martin F."/>
            <person name="Kauserud H."/>
        </authorList>
    </citation>
    <scope>NUCLEOTIDE SEQUENCE</scope>
    <source>
        <strain evidence="2">CBHHK188m</strain>
    </source>
</reference>
<dbReference type="Proteomes" id="UP001215280">
    <property type="component" value="Unassembled WGS sequence"/>
</dbReference>
<feature type="region of interest" description="Disordered" evidence="1">
    <location>
        <begin position="138"/>
        <end position="180"/>
    </location>
</feature>
<comment type="caution">
    <text evidence="2">The sequence shown here is derived from an EMBL/GenBank/DDBJ whole genome shotgun (WGS) entry which is preliminary data.</text>
</comment>
<evidence type="ECO:0000256" key="1">
    <source>
        <dbReference type="SAM" id="MobiDB-lite"/>
    </source>
</evidence>
<name>A0AAD7I9S9_9AGAR</name>